<accession>A0AC60W3P4</accession>
<protein>
    <submittedName>
        <fullName evidence="1">Uncharacterized protein</fullName>
    </submittedName>
</protein>
<reference evidence="1 2" key="1">
    <citation type="journal article" date="2020" name="Appl. Environ. Microbiol.">
        <title>Genomic Characteristics of a Novel Species of Ammonia-Oxidizing Archaea from the Jiulong River Estuary.</title>
        <authorList>
            <person name="Zou D."/>
            <person name="Wan R."/>
            <person name="Han L."/>
            <person name="Xu M.N."/>
            <person name="Liu Y."/>
            <person name="Liu H."/>
            <person name="Kao S.J."/>
            <person name="Li M."/>
        </authorList>
    </citation>
    <scope>NUCLEOTIDE SEQUENCE [LARGE SCALE GENOMIC DNA]</scope>
    <source>
        <strain evidence="1">W2bin3</strain>
    </source>
</reference>
<dbReference type="Proteomes" id="UP000526786">
    <property type="component" value="Unassembled WGS sequence"/>
</dbReference>
<dbReference type="EMBL" id="JACENC010000167">
    <property type="protein sequence ID" value="MBA4454139.1"/>
    <property type="molecule type" value="Genomic_DNA"/>
</dbReference>
<evidence type="ECO:0000313" key="1">
    <source>
        <dbReference type="EMBL" id="MBA4454139.1"/>
    </source>
</evidence>
<gene>
    <name evidence="1" type="ORF">H2B05_04260</name>
</gene>
<name>A0AC60W3P4_9ARCH</name>
<sequence length="106" mass="11959">MNFESELKKGNLIISECIGCDKITWPPSEFCNQCLKQTSWRQCSSNGKIIEFSKRNDVYFGIAEFENSIRIIGKIISGTPEIGKSVKVTECGITEDGYLLKMKVIE</sequence>
<evidence type="ECO:0000313" key="2">
    <source>
        <dbReference type="Proteomes" id="UP000526786"/>
    </source>
</evidence>
<comment type="caution">
    <text evidence="1">The sequence shown here is derived from an EMBL/GenBank/DDBJ whole genome shotgun (WGS) entry which is preliminary data.</text>
</comment>
<organism evidence="1 2">
    <name type="scientific">Candidatus Nitrosomaritimum aestuariumsis</name>
    <dbReference type="NCBI Taxonomy" id="3342354"/>
    <lineage>
        <taxon>Archaea</taxon>
        <taxon>Nitrososphaerota</taxon>
        <taxon>Nitrososphaeria</taxon>
        <taxon>Nitrosopumilales</taxon>
        <taxon>Nitrosopumilaceae</taxon>
        <taxon>Candidatus Nitrosomaritimum</taxon>
    </lineage>
</organism>
<proteinExistence type="predicted"/>